<proteinExistence type="predicted"/>
<dbReference type="AlphaFoldDB" id="A0A317CBN5"/>
<protein>
    <submittedName>
        <fullName evidence="1">Segregation and condensation protein A</fullName>
    </submittedName>
</protein>
<organism evidence="1 2">
    <name type="scientific">Leucothrix arctica</name>
    <dbReference type="NCBI Taxonomy" id="1481894"/>
    <lineage>
        <taxon>Bacteria</taxon>
        <taxon>Pseudomonadati</taxon>
        <taxon>Pseudomonadota</taxon>
        <taxon>Gammaproteobacteria</taxon>
        <taxon>Thiotrichales</taxon>
        <taxon>Thiotrichaceae</taxon>
        <taxon>Leucothrix</taxon>
    </lineage>
</organism>
<reference evidence="1 2" key="1">
    <citation type="submission" date="2018-05" db="EMBL/GenBank/DDBJ databases">
        <title>Leucothrix arctica sp. nov., isolated from Arctic seawater.</title>
        <authorList>
            <person name="Choi A."/>
            <person name="Baek K."/>
        </authorList>
    </citation>
    <scope>NUCLEOTIDE SEQUENCE [LARGE SCALE GENOMIC DNA]</scope>
    <source>
        <strain evidence="1 2">IMCC9719</strain>
    </source>
</reference>
<evidence type="ECO:0000313" key="2">
    <source>
        <dbReference type="Proteomes" id="UP000245506"/>
    </source>
</evidence>
<dbReference type="Proteomes" id="UP000245506">
    <property type="component" value="Unassembled WGS sequence"/>
</dbReference>
<comment type="caution">
    <text evidence="1">The sequence shown here is derived from an EMBL/GenBank/DDBJ whole genome shotgun (WGS) entry which is preliminary data.</text>
</comment>
<accession>A0A317CBN5</accession>
<sequence>MSQDQANLEKDRRILETLRKTLAQVIKEITPANTTVGIPLEPSTLDDVHMCFDLISTREREITLAIKQRDKEAKQQGE</sequence>
<evidence type="ECO:0000313" key="1">
    <source>
        <dbReference type="EMBL" id="PWQ95968.1"/>
    </source>
</evidence>
<keyword evidence="2" id="KW-1185">Reference proteome</keyword>
<dbReference type="EMBL" id="QGKL01000031">
    <property type="protein sequence ID" value="PWQ95968.1"/>
    <property type="molecule type" value="Genomic_DNA"/>
</dbReference>
<name>A0A317CBN5_9GAMM</name>
<dbReference type="OrthoDB" id="9795846at2"/>
<gene>
    <name evidence="1" type="ORF">DKT75_11355</name>
</gene>
<dbReference type="RefSeq" id="WP_109823547.1">
    <property type="nucleotide sequence ID" value="NZ_QGKL01000031.1"/>
</dbReference>